<dbReference type="RefSeq" id="WP_092563599.1">
    <property type="nucleotide sequence ID" value="NZ_FNQV01000006.1"/>
</dbReference>
<dbReference type="InterPro" id="IPR011335">
    <property type="entry name" value="Restrct_endonuc-II-like"/>
</dbReference>
<name>A0A1H3ZM49_9ACTO</name>
<evidence type="ECO:0000313" key="2">
    <source>
        <dbReference type="Proteomes" id="UP000199288"/>
    </source>
</evidence>
<dbReference type="EMBL" id="FNQV01000006">
    <property type="protein sequence ID" value="SEA24727.1"/>
    <property type="molecule type" value="Genomic_DNA"/>
</dbReference>
<dbReference type="OrthoDB" id="3258696at2"/>
<proteinExistence type="predicted"/>
<gene>
    <name evidence="1" type="ORF">SAMN02910418_01202</name>
</gene>
<evidence type="ECO:0000313" key="1">
    <source>
        <dbReference type="EMBL" id="SEA24727.1"/>
    </source>
</evidence>
<evidence type="ECO:0008006" key="3">
    <source>
        <dbReference type="Google" id="ProtNLM"/>
    </source>
</evidence>
<accession>A0A1H3ZM49</accession>
<keyword evidence="2" id="KW-1185">Reference proteome</keyword>
<dbReference type="Proteomes" id="UP000199288">
    <property type="component" value="Unassembled WGS sequence"/>
</dbReference>
<dbReference type="Gene3D" id="3.40.960.10">
    <property type="entry name" value="VSR Endonuclease"/>
    <property type="match status" value="1"/>
</dbReference>
<protein>
    <recommendedName>
        <fullName evidence="3">DUF559 domain-containing protein</fullName>
    </recommendedName>
</protein>
<sequence>MASDELFVLLASALRARVGLGELRQLIADPPRRQGVPRLADMLAWCPANCDSPLEAYCLWFALALGLPTPETQYRVVVGSRAYWLDLAWPKLRVAVELDGQVKYTSDEVWFAEKRRQDDLNNAGWRIIRLKYADLRAPRKLRALLLGAVLREDRADIPHSLLDAQLQRAG</sequence>
<organism evidence="1 2">
    <name type="scientific">Bowdeniella nasicola</name>
    <dbReference type="NCBI Taxonomy" id="208480"/>
    <lineage>
        <taxon>Bacteria</taxon>
        <taxon>Bacillati</taxon>
        <taxon>Actinomycetota</taxon>
        <taxon>Actinomycetes</taxon>
        <taxon>Actinomycetales</taxon>
        <taxon>Actinomycetaceae</taxon>
        <taxon>Bowdeniella</taxon>
    </lineage>
</organism>
<dbReference type="SUPFAM" id="SSF52980">
    <property type="entry name" value="Restriction endonuclease-like"/>
    <property type="match status" value="1"/>
</dbReference>
<reference evidence="2" key="1">
    <citation type="submission" date="2016-10" db="EMBL/GenBank/DDBJ databases">
        <authorList>
            <person name="Varghese N."/>
            <person name="Submissions S."/>
        </authorList>
    </citation>
    <scope>NUCLEOTIDE SEQUENCE [LARGE SCALE GENOMIC DNA]</scope>
    <source>
        <strain evidence="2">KPR-1</strain>
    </source>
</reference>
<dbReference type="AlphaFoldDB" id="A0A1H3ZM49"/>